<dbReference type="Gene3D" id="3.90.180.10">
    <property type="entry name" value="Medium-chain alcohol dehydrogenases, catalytic domain"/>
    <property type="match status" value="1"/>
</dbReference>
<comment type="cofactor">
    <cofactor evidence="1 5">
        <name>Zn(2+)</name>
        <dbReference type="ChEBI" id="CHEBI:29105"/>
    </cofactor>
</comment>
<keyword evidence="2 5" id="KW-0479">Metal-binding</keyword>
<dbReference type="InterPro" id="IPR011032">
    <property type="entry name" value="GroES-like_sf"/>
</dbReference>
<sequence length="347" mass="37603">MEHTLCVFRGSSDGKLIQDVIKRSFGSNDVLLEMTHASICGTDDLFLHSPQVLGHEGVGVVREKGPNVTSVNVGDRVGVGYIQYVCGQCDNCTSGWNQYCFRRQRYGADDPQQGCLGNQVIWDASGLICIPEKCSSANAAALMCGGATAWTVLTRYNIRREQRVGIIGIGGMGHLAVKLSAALGYHTVVFSRSNSKRNDCMAFGAKEFHVLPKDTAVKEWYTTDTAKSFYGKVKPVDHLLLCSNTSEDFAMLMNLVATHGTIYPLTVSLDSVPVPLLAMIDNATSIQGSLTASTEDISSLLEFCAANDIHPMAEGQFLDQTGVEAAFHALKEGSVRYKTVLEKKSVC</sequence>
<dbReference type="OMA" id="MIGGMRD"/>
<dbReference type="SUPFAM" id="SSF51735">
    <property type="entry name" value="NAD(P)-binding Rossmann-fold domains"/>
    <property type="match status" value="1"/>
</dbReference>
<dbReference type="GO" id="GO:0008270">
    <property type="term" value="F:zinc ion binding"/>
    <property type="evidence" value="ECO:0007669"/>
    <property type="project" value="InterPro"/>
</dbReference>
<dbReference type="InterPro" id="IPR013149">
    <property type="entry name" value="ADH-like_C"/>
</dbReference>
<dbReference type="OrthoDB" id="1879366at2759"/>
<evidence type="ECO:0000256" key="3">
    <source>
        <dbReference type="ARBA" id="ARBA00022833"/>
    </source>
</evidence>
<name>W6QML9_PENRF</name>
<keyword evidence="3 5" id="KW-0862">Zinc</keyword>
<reference evidence="7" key="1">
    <citation type="journal article" date="2014" name="Nat. Commun.">
        <title>Multiple recent horizontal transfers of a large genomic region in cheese making fungi.</title>
        <authorList>
            <person name="Cheeseman K."/>
            <person name="Ropars J."/>
            <person name="Renault P."/>
            <person name="Dupont J."/>
            <person name="Gouzy J."/>
            <person name="Branca A."/>
            <person name="Abraham A.L."/>
            <person name="Ceppi M."/>
            <person name="Conseiller E."/>
            <person name="Debuchy R."/>
            <person name="Malagnac F."/>
            <person name="Goarin A."/>
            <person name="Silar P."/>
            <person name="Lacoste S."/>
            <person name="Sallet E."/>
            <person name="Bensimon A."/>
            <person name="Giraud T."/>
            <person name="Brygoo Y."/>
        </authorList>
    </citation>
    <scope>NUCLEOTIDE SEQUENCE [LARGE SCALE GENOMIC DNA]</scope>
    <source>
        <strain evidence="7">FM164</strain>
    </source>
</reference>
<dbReference type="InterPro" id="IPR020843">
    <property type="entry name" value="ER"/>
</dbReference>
<dbReference type="InterPro" id="IPR013154">
    <property type="entry name" value="ADH-like_N"/>
</dbReference>
<protein>
    <submittedName>
        <fullName evidence="7">Alcohol dehydrogenase superfamily, zinc-type</fullName>
    </submittedName>
</protein>
<dbReference type="PANTHER" id="PTHR42683">
    <property type="entry name" value="ALDEHYDE REDUCTASE"/>
    <property type="match status" value="1"/>
</dbReference>
<comment type="similarity">
    <text evidence="5">Belongs to the zinc-containing alcohol dehydrogenase family.</text>
</comment>
<dbReference type="Pfam" id="PF08240">
    <property type="entry name" value="ADH_N"/>
    <property type="match status" value="1"/>
</dbReference>
<organism evidence="7 8">
    <name type="scientific">Penicillium roqueforti (strain FM164)</name>
    <dbReference type="NCBI Taxonomy" id="1365484"/>
    <lineage>
        <taxon>Eukaryota</taxon>
        <taxon>Fungi</taxon>
        <taxon>Dikarya</taxon>
        <taxon>Ascomycota</taxon>
        <taxon>Pezizomycotina</taxon>
        <taxon>Eurotiomycetes</taxon>
        <taxon>Eurotiomycetidae</taxon>
        <taxon>Eurotiales</taxon>
        <taxon>Aspergillaceae</taxon>
        <taxon>Penicillium</taxon>
    </lineage>
</organism>
<dbReference type="Gene3D" id="3.40.50.720">
    <property type="entry name" value="NAD(P)-binding Rossmann-like Domain"/>
    <property type="match status" value="1"/>
</dbReference>
<evidence type="ECO:0000256" key="2">
    <source>
        <dbReference type="ARBA" id="ARBA00022723"/>
    </source>
</evidence>
<dbReference type="InterPro" id="IPR047109">
    <property type="entry name" value="CAD-like"/>
</dbReference>
<dbReference type="STRING" id="1365484.W6QML9"/>
<dbReference type="SUPFAM" id="SSF50129">
    <property type="entry name" value="GroES-like"/>
    <property type="match status" value="1"/>
</dbReference>
<dbReference type="InterPro" id="IPR002328">
    <property type="entry name" value="ADH_Zn_CS"/>
</dbReference>
<dbReference type="FunFam" id="3.40.50.720:FF:000022">
    <property type="entry name" value="Cinnamyl alcohol dehydrogenase"/>
    <property type="match status" value="1"/>
</dbReference>
<dbReference type="Proteomes" id="UP000030686">
    <property type="component" value="Unassembled WGS sequence"/>
</dbReference>
<dbReference type="Pfam" id="PF00107">
    <property type="entry name" value="ADH_zinc_N"/>
    <property type="match status" value="1"/>
</dbReference>
<dbReference type="InterPro" id="IPR036291">
    <property type="entry name" value="NAD(P)-bd_dom_sf"/>
</dbReference>
<dbReference type="AlphaFoldDB" id="W6QML9"/>
<evidence type="ECO:0000313" key="7">
    <source>
        <dbReference type="EMBL" id="CDM35424.1"/>
    </source>
</evidence>
<gene>
    <name evidence="7" type="ORF">PROQFM164_S04g000305</name>
</gene>
<evidence type="ECO:0000313" key="8">
    <source>
        <dbReference type="Proteomes" id="UP000030686"/>
    </source>
</evidence>
<evidence type="ECO:0000256" key="5">
    <source>
        <dbReference type="RuleBase" id="RU361277"/>
    </source>
</evidence>
<dbReference type="EMBL" id="HG792018">
    <property type="protein sequence ID" value="CDM35424.1"/>
    <property type="molecule type" value="Genomic_DNA"/>
</dbReference>
<evidence type="ECO:0000259" key="6">
    <source>
        <dbReference type="SMART" id="SM00829"/>
    </source>
</evidence>
<proteinExistence type="inferred from homology"/>
<evidence type="ECO:0000256" key="4">
    <source>
        <dbReference type="ARBA" id="ARBA00023002"/>
    </source>
</evidence>
<evidence type="ECO:0000256" key="1">
    <source>
        <dbReference type="ARBA" id="ARBA00001947"/>
    </source>
</evidence>
<keyword evidence="8" id="KW-1185">Reference proteome</keyword>
<dbReference type="PROSITE" id="PS00059">
    <property type="entry name" value="ADH_ZINC"/>
    <property type="match status" value="1"/>
</dbReference>
<feature type="domain" description="Enoyl reductase (ER)" evidence="6">
    <location>
        <begin position="10"/>
        <end position="341"/>
    </location>
</feature>
<dbReference type="GO" id="GO:0016616">
    <property type="term" value="F:oxidoreductase activity, acting on the CH-OH group of donors, NAD or NADP as acceptor"/>
    <property type="evidence" value="ECO:0007669"/>
    <property type="project" value="InterPro"/>
</dbReference>
<accession>W6QML9</accession>
<dbReference type="SMART" id="SM00829">
    <property type="entry name" value="PKS_ER"/>
    <property type="match status" value="1"/>
</dbReference>
<keyword evidence="4" id="KW-0560">Oxidoreductase</keyword>